<dbReference type="PANTHER" id="PTHR12461">
    <property type="entry name" value="HYPOXIA-INDUCIBLE FACTOR 1 ALPHA INHIBITOR-RELATED"/>
    <property type="match status" value="1"/>
</dbReference>
<name>A0A812J420_9DINO</name>
<dbReference type="EMBL" id="CAJNDS010000356">
    <property type="protein sequence ID" value="CAE7197065.1"/>
    <property type="molecule type" value="Genomic_DNA"/>
</dbReference>
<dbReference type="Pfam" id="PF13621">
    <property type="entry name" value="Cupin_8"/>
    <property type="match status" value="1"/>
</dbReference>
<dbReference type="OrthoDB" id="415358at2759"/>
<dbReference type="InterPro" id="IPR003347">
    <property type="entry name" value="JmjC_dom"/>
</dbReference>
<dbReference type="InterPro" id="IPR041667">
    <property type="entry name" value="Cupin_8"/>
</dbReference>
<feature type="region of interest" description="Disordered" evidence="1">
    <location>
        <begin position="428"/>
        <end position="480"/>
    </location>
</feature>
<dbReference type="Gene3D" id="2.60.120.650">
    <property type="entry name" value="Cupin"/>
    <property type="match status" value="1"/>
</dbReference>
<dbReference type="AlphaFoldDB" id="A0A812J420"/>
<gene>
    <name evidence="3" type="primary">jmj4</name>
    <name evidence="3" type="ORF">SNAT2548_LOCUS5558</name>
</gene>
<reference evidence="3" key="1">
    <citation type="submission" date="2021-02" db="EMBL/GenBank/DDBJ databases">
        <authorList>
            <person name="Dougan E. K."/>
            <person name="Rhodes N."/>
            <person name="Thang M."/>
            <person name="Chan C."/>
        </authorList>
    </citation>
    <scope>NUCLEOTIDE SEQUENCE</scope>
</reference>
<dbReference type="Proteomes" id="UP000604046">
    <property type="component" value="Unassembled WGS sequence"/>
</dbReference>
<evidence type="ECO:0000313" key="3">
    <source>
        <dbReference type="EMBL" id="CAE7197065.1"/>
    </source>
</evidence>
<dbReference type="PROSITE" id="PS51184">
    <property type="entry name" value="JMJC"/>
    <property type="match status" value="1"/>
</dbReference>
<evidence type="ECO:0000256" key="1">
    <source>
        <dbReference type="SAM" id="MobiDB-lite"/>
    </source>
</evidence>
<dbReference type="PANTHER" id="PTHR12461:SF100">
    <property type="entry name" value="JMJC DOMAIN-CONTAINING PROTEIN 4"/>
    <property type="match status" value="1"/>
</dbReference>
<keyword evidence="4" id="KW-1185">Reference proteome</keyword>
<feature type="region of interest" description="Disordered" evidence="1">
    <location>
        <begin position="1"/>
        <end position="32"/>
    </location>
</feature>
<protein>
    <submittedName>
        <fullName evidence="3">Jmj4 protein</fullName>
    </submittedName>
</protein>
<accession>A0A812J420</accession>
<feature type="domain" description="JmjC" evidence="2">
    <location>
        <begin position="185"/>
        <end position="413"/>
    </location>
</feature>
<organism evidence="3 4">
    <name type="scientific">Symbiodinium natans</name>
    <dbReference type="NCBI Taxonomy" id="878477"/>
    <lineage>
        <taxon>Eukaryota</taxon>
        <taxon>Sar</taxon>
        <taxon>Alveolata</taxon>
        <taxon>Dinophyceae</taxon>
        <taxon>Suessiales</taxon>
        <taxon>Symbiodiniaceae</taxon>
        <taxon>Symbiodinium</taxon>
    </lineage>
</organism>
<dbReference type="SUPFAM" id="SSF51197">
    <property type="entry name" value="Clavaminate synthase-like"/>
    <property type="match status" value="1"/>
</dbReference>
<comment type="caution">
    <text evidence="3">The sequence shown here is derived from an EMBL/GenBank/DDBJ whole genome shotgun (WGS) entry which is preliminary data.</text>
</comment>
<feature type="compositionally biased region" description="Basic residues" evidence="1">
    <location>
        <begin position="445"/>
        <end position="480"/>
    </location>
</feature>
<proteinExistence type="predicted"/>
<evidence type="ECO:0000259" key="2">
    <source>
        <dbReference type="PROSITE" id="PS51184"/>
    </source>
</evidence>
<evidence type="ECO:0000313" key="4">
    <source>
        <dbReference type="Proteomes" id="UP000604046"/>
    </source>
</evidence>
<sequence length="480" mass="52835">MKGRPRPGKNGTSSSKPGKRTRLAPKDPRLRTGYRGFCPLTSQQGELLGGGGLVERRPFEELDPASFFEQFVLERRPLVIRTGGAPAALEALFGLRGEAARWASPGHEGTAAMCLGPAGKCQVEVERRARTSQFFGQQDAGTREITTLGHFCKEIDQGNELAYLTTQALPEDARGCPKALAPPHVQSLLDGAETLRPKLVSGLAPVQYNLWFGRSQEGSSSGLHHDFHDNIYVLLRGRKEFRLFSPRCLDILRPVGVARGRAKLHPNGLITYIPGVRSDGAPVSLARAWSGEKKGAPNCSDEEEAELDQLLTDAMDAGVDDGHGPNESKESPLPDSFCHVSTCKEGRAPIPSSLRGRHLTAELTVGDLLYLPASWFHEVISYGGDAGGHLALNLWMAPPRMGSSIDKPYEDGFWDGLYCSLEKAWRRQPQAADQNAPRQDDASRRPKSSRRPRGKARTLWTHRKQLPPRKRSARVRQRRP</sequence>